<protein>
    <submittedName>
        <fullName evidence="1">Uncharacterized protein</fullName>
    </submittedName>
</protein>
<evidence type="ECO:0000313" key="1">
    <source>
        <dbReference type="EMBL" id="PLW51720.1"/>
    </source>
</evidence>
<evidence type="ECO:0000313" key="2">
    <source>
        <dbReference type="Proteomes" id="UP000235392"/>
    </source>
</evidence>
<accession>A0A2N5VP61</accession>
<dbReference type="Proteomes" id="UP000235392">
    <property type="component" value="Unassembled WGS sequence"/>
</dbReference>
<reference evidence="1 2" key="1">
    <citation type="submission" date="2017-11" db="EMBL/GenBank/DDBJ databases">
        <title>De novo assembly and phasing of dikaryotic genomes from two isolates of Puccinia coronata f. sp. avenae, the causal agent of oat crown rust.</title>
        <authorList>
            <person name="Miller M.E."/>
            <person name="Zhang Y."/>
            <person name="Omidvar V."/>
            <person name="Sperschneider J."/>
            <person name="Schwessinger B."/>
            <person name="Raley C."/>
            <person name="Palmer J.M."/>
            <person name="Garnica D."/>
            <person name="Upadhyaya N."/>
            <person name="Rathjen J."/>
            <person name="Taylor J.M."/>
            <person name="Park R.F."/>
            <person name="Dodds P.N."/>
            <person name="Hirsch C.D."/>
            <person name="Kianian S.F."/>
            <person name="Figueroa M."/>
        </authorList>
    </citation>
    <scope>NUCLEOTIDE SEQUENCE [LARGE SCALE GENOMIC DNA]</scope>
    <source>
        <strain evidence="1">12SD80</strain>
    </source>
</reference>
<name>A0A2N5VP61_9BASI</name>
<dbReference type="AlphaFoldDB" id="A0A2N5VP61"/>
<sequence length="104" mass="11119">MTGDPLTRRIVGGWLPVPSSGIGGRGDARLYLIRVASSGAVGEDSSLILPQPRLAFDPAFVSWSESIHIFCASLSMKRPVQLTHVLPSAPVPVPTYNTEKHLVA</sequence>
<organism evidence="1 2">
    <name type="scientific">Puccinia coronata f. sp. avenae</name>
    <dbReference type="NCBI Taxonomy" id="200324"/>
    <lineage>
        <taxon>Eukaryota</taxon>
        <taxon>Fungi</taxon>
        <taxon>Dikarya</taxon>
        <taxon>Basidiomycota</taxon>
        <taxon>Pucciniomycotina</taxon>
        <taxon>Pucciniomycetes</taxon>
        <taxon>Pucciniales</taxon>
        <taxon>Pucciniaceae</taxon>
        <taxon>Puccinia</taxon>
    </lineage>
</organism>
<dbReference type="EMBL" id="PGCI01000004">
    <property type="protein sequence ID" value="PLW51720.1"/>
    <property type="molecule type" value="Genomic_DNA"/>
</dbReference>
<gene>
    <name evidence="1" type="ORF">PCASD_00564</name>
</gene>
<comment type="caution">
    <text evidence="1">The sequence shown here is derived from an EMBL/GenBank/DDBJ whole genome shotgun (WGS) entry which is preliminary data.</text>
</comment>
<proteinExistence type="predicted"/>